<gene>
    <name evidence="8" type="ORF">DC041_0005146</name>
</gene>
<dbReference type="PROSITE" id="PS51805">
    <property type="entry name" value="EPHD"/>
    <property type="match status" value="1"/>
</dbReference>
<dbReference type="InterPro" id="IPR001965">
    <property type="entry name" value="Znf_PHD"/>
</dbReference>
<dbReference type="PROSITE" id="PS01359">
    <property type="entry name" value="ZF_PHD_1"/>
    <property type="match status" value="1"/>
</dbReference>
<keyword evidence="9" id="KW-1185">Reference proteome</keyword>
<evidence type="ECO:0000256" key="3">
    <source>
        <dbReference type="ARBA" id="ARBA00022833"/>
    </source>
</evidence>
<dbReference type="EMBL" id="QMKO01002041">
    <property type="protein sequence ID" value="RTG85082.1"/>
    <property type="molecule type" value="Genomic_DNA"/>
</dbReference>
<feature type="region of interest" description="Disordered" evidence="5">
    <location>
        <begin position="712"/>
        <end position="733"/>
    </location>
</feature>
<dbReference type="PANTHER" id="PTHR13793">
    <property type="entry name" value="PHD FINGER PROTEINS"/>
    <property type="match status" value="1"/>
</dbReference>
<dbReference type="AlphaFoldDB" id="A0A430QBK9"/>
<evidence type="ECO:0000313" key="9">
    <source>
        <dbReference type="Proteomes" id="UP000290809"/>
    </source>
</evidence>
<feature type="compositionally biased region" description="Polar residues" evidence="5">
    <location>
        <begin position="712"/>
        <end position="724"/>
    </location>
</feature>
<dbReference type="STRING" id="6184.A0A430QBK9"/>
<keyword evidence="2 4" id="KW-0863">Zinc-finger</keyword>
<dbReference type="Gene3D" id="3.30.40.10">
    <property type="entry name" value="Zinc/RING finger domain, C3HC4 (zinc finger)"/>
    <property type="match status" value="1"/>
</dbReference>
<keyword evidence="3" id="KW-0862">Zinc</keyword>
<dbReference type="Gene3D" id="2.30.30.1150">
    <property type="match status" value="1"/>
</dbReference>
<dbReference type="SMART" id="SM00249">
    <property type="entry name" value="PHD"/>
    <property type="match status" value="2"/>
</dbReference>
<feature type="domain" description="PHD-type" evidence="7">
    <location>
        <begin position="197"/>
        <end position="242"/>
    </location>
</feature>
<dbReference type="Proteomes" id="UP000290809">
    <property type="component" value="Unassembled WGS sequence"/>
</dbReference>
<dbReference type="PROSITE" id="PS50016">
    <property type="entry name" value="ZF_PHD_2"/>
    <property type="match status" value="2"/>
</dbReference>
<dbReference type="InterPro" id="IPR011011">
    <property type="entry name" value="Znf_FYVE_PHD"/>
</dbReference>
<keyword evidence="1" id="KW-0479">Metal-binding</keyword>
<accession>A0A430QBK9</accession>
<name>A0A430QBK9_SCHBO</name>
<dbReference type="GO" id="GO:0008270">
    <property type="term" value="F:zinc ion binding"/>
    <property type="evidence" value="ECO:0007669"/>
    <property type="project" value="UniProtKB-KW"/>
</dbReference>
<dbReference type="GO" id="GO:0006357">
    <property type="term" value="P:regulation of transcription by RNA polymerase II"/>
    <property type="evidence" value="ECO:0007669"/>
    <property type="project" value="TreeGrafter"/>
</dbReference>
<dbReference type="InterPro" id="IPR050701">
    <property type="entry name" value="Histone_Mod_Regulator"/>
</dbReference>
<proteinExistence type="predicted"/>
<comment type="caution">
    <text evidence="8">The sequence shown here is derived from an EMBL/GenBank/DDBJ whole genome shotgun (WGS) entry which is preliminary data.</text>
</comment>
<evidence type="ECO:0000313" key="8">
    <source>
        <dbReference type="EMBL" id="RTG85082.1"/>
    </source>
</evidence>
<sequence>MTSDTLFTAIARRDPSKRQIKPVNTEHLALLDELDDDSDSEYVCEERDEDDDEETHSGCTDEEGSSPDDSSVSSSNVSEASGTSRVVVSKYGRNSPNAVENGKYTGAPESFCTGPDGDQDLTANVNAKIKDVDIMICMLCLGDNTDPRDELIECDGCGIVVHEDCYKLVDSIFLSSGASSSSTDAWFCEPCLAGITSPVCELCPVLDGVFKKTDNNRWVHLLCALYTPGVAFNDPDNLMDVTHSAQKHGLLSEPTVEESSADPFFAHCRQHTDKTVARHRRRNFLTTMLRLKKWRSNRQLDLHCLDEKKPNISCLKTANTVDPRIQRKLEHYHKLYKDVLRNREKPYVPLVKTPMFLETSPVAMRMFVLKAKALNLPIELSNHMSNADSSKGPTPSYPVFTPDFVSYFLGEFFMPEIFERERKITEVSKLIATLQNTQRELQISDASASHSYNSVSTELEKLNSSRGNLRVKFIHIVNSLRSLIPELKCSSELETILAEPRRLPETASFDLSSLSNPVDSNKTAKFGSSAVIAASKRRGNRSSPCKLRKASKSEAVDQNVKPLDIPAASHLEKCSSIVTYESENVILECMMCHGLQDQHLITSCDTCGKAFHLACLDPPLLRMPKRSKLYGWQCSFCTKEVSSIPGAEAIDVNAPRQLRRSSGIPSDRTTCVKTVDLKPDIDPISQVSAHPIISGEIKSSPTREPVSKTLRRSVSSAPTYQGNLGNPVKNGKRTSSTILKTISGLSSKRISMSTSKQTKRCVSSQLPLEKDVKINIGCKVSTSPSVVMTHVCSADFDQFKFTDETEDEPMIHAGSSLKSKCESDEEIAQLRSSKVIKFVQIRDHESNGESEAVERIAPLQQRYVICQEANPHPKVSMLFIAVV</sequence>
<evidence type="ECO:0000259" key="7">
    <source>
        <dbReference type="PROSITE" id="PS51805"/>
    </source>
</evidence>
<feature type="compositionally biased region" description="Acidic residues" evidence="5">
    <location>
        <begin position="32"/>
        <end position="66"/>
    </location>
</feature>
<dbReference type="Pfam" id="PF00628">
    <property type="entry name" value="PHD"/>
    <property type="match status" value="2"/>
</dbReference>
<evidence type="ECO:0000256" key="4">
    <source>
        <dbReference type="PROSITE-ProRule" id="PRU00146"/>
    </source>
</evidence>
<dbReference type="PANTHER" id="PTHR13793:SF150">
    <property type="entry name" value="PHD FINGER PROTEIN 14"/>
    <property type="match status" value="1"/>
</dbReference>
<dbReference type="CDD" id="cd15562">
    <property type="entry name" value="PHD2_PHF14"/>
    <property type="match status" value="1"/>
</dbReference>
<evidence type="ECO:0008006" key="10">
    <source>
        <dbReference type="Google" id="ProtNLM"/>
    </source>
</evidence>
<organism evidence="8 9">
    <name type="scientific">Schistosoma bovis</name>
    <name type="common">Blood fluke</name>
    <dbReference type="NCBI Taxonomy" id="6184"/>
    <lineage>
        <taxon>Eukaryota</taxon>
        <taxon>Metazoa</taxon>
        <taxon>Spiralia</taxon>
        <taxon>Lophotrochozoa</taxon>
        <taxon>Platyhelminthes</taxon>
        <taxon>Trematoda</taxon>
        <taxon>Digenea</taxon>
        <taxon>Strigeidida</taxon>
        <taxon>Schistosomatoidea</taxon>
        <taxon>Schistosomatidae</taxon>
        <taxon>Schistosoma</taxon>
    </lineage>
</organism>
<dbReference type="InterPro" id="IPR019786">
    <property type="entry name" value="Zinc_finger_PHD-type_CS"/>
</dbReference>
<feature type="domain" description="PHD-type" evidence="6">
    <location>
        <begin position="134"/>
        <end position="194"/>
    </location>
</feature>
<evidence type="ECO:0000256" key="2">
    <source>
        <dbReference type="ARBA" id="ARBA00022771"/>
    </source>
</evidence>
<dbReference type="InterPro" id="IPR013083">
    <property type="entry name" value="Znf_RING/FYVE/PHD"/>
</dbReference>
<reference evidence="8 9" key="1">
    <citation type="journal article" date="2019" name="PLoS Pathog.">
        <title>Genome sequence of the bovine parasite Schistosoma bovis Tanzania.</title>
        <authorList>
            <person name="Oey H."/>
            <person name="Zakrzewski M."/>
            <person name="Gobert G."/>
            <person name="Gravermann K."/>
            <person name="Stoye J."/>
            <person name="Jones M."/>
            <person name="Mcmanus D."/>
            <person name="Krause L."/>
        </authorList>
    </citation>
    <scope>NUCLEOTIDE SEQUENCE [LARGE SCALE GENOMIC DNA]</scope>
    <source>
        <strain evidence="8 9">TAN1997</strain>
    </source>
</reference>
<feature type="region of interest" description="Disordered" evidence="5">
    <location>
        <begin position="31"/>
        <end position="102"/>
    </location>
</feature>
<evidence type="ECO:0000259" key="6">
    <source>
        <dbReference type="PROSITE" id="PS50016"/>
    </source>
</evidence>
<protein>
    <recommendedName>
        <fullName evidence="10">PHD finger protein 14</fullName>
    </recommendedName>
</protein>
<evidence type="ECO:0000256" key="1">
    <source>
        <dbReference type="ARBA" id="ARBA00022723"/>
    </source>
</evidence>
<dbReference type="Pfam" id="PF13832">
    <property type="entry name" value="zf-HC5HC2H_2"/>
    <property type="match status" value="1"/>
</dbReference>
<dbReference type="CDD" id="cd15561">
    <property type="entry name" value="PHD1_PHF14"/>
    <property type="match status" value="1"/>
</dbReference>
<dbReference type="SUPFAM" id="SSF57903">
    <property type="entry name" value="FYVE/PHD zinc finger"/>
    <property type="match status" value="2"/>
</dbReference>
<dbReference type="InterPro" id="IPR019787">
    <property type="entry name" value="Znf_PHD-finger"/>
</dbReference>
<dbReference type="InterPro" id="IPR034732">
    <property type="entry name" value="EPHD"/>
</dbReference>
<evidence type="ECO:0000256" key="5">
    <source>
        <dbReference type="SAM" id="MobiDB-lite"/>
    </source>
</evidence>
<feature type="compositionally biased region" description="Low complexity" evidence="5">
    <location>
        <begin position="67"/>
        <end position="84"/>
    </location>
</feature>
<feature type="domain" description="PHD-type" evidence="6">
    <location>
        <begin position="586"/>
        <end position="640"/>
    </location>
</feature>